<evidence type="ECO:0000313" key="1">
    <source>
        <dbReference type="EMBL" id="CEK93513.1"/>
    </source>
</evidence>
<reference evidence="1" key="1">
    <citation type="submission" date="2014-12" db="EMBL/GenBank/DDBJ databases">
        <title>Insight into the proteome of Arion vulgaris.</title>
        <authorList>
            <person name="Aradska J."/>
            <person name="Bulat T."/>
            <person name="Smidak R."/>
            <person name="Sarate P."/>
            <person name="Gangsoo J."/>
            <person name="Sialana F."/>
            <person name="Bilban M."/>
            <person name="Lubec G."/>
        </authorList>
    </citation>
    <scope>NUCLEOTIDE SEQUENCE</scope>
    <source>
        <tissue evidence="1">Skin</tissue>
    </source>
</reference>
<gene>
    <name evidence="1" type="primary">ORF195724</name>
</gene>
<protein>
    <submittedName>
        <fullName evidence="1">Uncharacterized protein</fullName>
    </submittedName>
</protein>
<name>A0A0B7BKQ6_9EUPU</name>
<accession>A0A0B7BKQ6</accession>
<organism evidence="1">
    <name type="scientific">Arion vulgaris</name>
    <dbReference type="NCBI Taxonomy" id="1028688"/>
    <lineage>
        <taxon>Eukaryota</taxon>
        <taxon>Metazoa</taxon>
        <taxon>Spiralia</taxon>
        <taxon>Lophotrochozoa</taxon>
        <taxon>Mollusca</taxon>
        <taxon>Gastropoda</taxon>
        <taxon>Heterobranchia</taxon>
        <taxon>Euthyneura</taxon>
        <taxon>Panpulmonata</taxon>
        <taxon>Eupulmonata</taxon>
        <taxon>Stylommatophora</taxon>
        <taxon>Helicina</taxon>
        <taxon>Arionoidea</taxon>
        <taxon>Arionidae</taxon>
        <taxon>Arion</taxon>
    </lineage>
</organism>
<sequence length="62" mass="7365">MKADGIGILVLTASKSISKQELLAQYYQENMNTFIQMRSWRWIGRVIRMETNSRRKLHRDGH</sequence>
<dbReference type="AlphaFoldDB" id="A0A0B7BKQ6"/>
<proteinExistence type="predicted"/>
<dbReference type="EMBL" id="HACG01046648">
    <property type="protein sequence ID" value="CEK93513.1"/>
    <property type="molecule type" value="Transcribed_RNA"/>
</dbReference>